<evidence type="ECO:0000256" key="1">
    <source>
        <dbReference type="ARBA" id="ARBA00001936"/>
    </source>
</evidence>
<dbReference type="SUPFAM" id="SSF56741">
    <property type="entry name" value="Eukaryotic DNA topoisomerase I, N-terminal DNA-binding fragment"/>
    <property type="match status" value="1"/>
</dbReference>
<gene>
    <name evidence="20" type="ORF">DARMORV10_C01P22790.1</name>
</gene>
<evidence type="ECO:0000256" key="15">
    <source>
        <dbReference type="PROSITE-ProRule" id="PRU01382"/>
    </source>
</evidence>
<evidence type="ECO:0000256" key="2">
    <source>
        <dbReference type="ARBA" id="ARBA00004123"/>
    </source>
</evidence>
<feature type="active site" description="O-(3'-phospho-DNA)-tyrosine intermediate" evidence="15">
    <location>
        <position position="696"/>
    </location>
</feature>
<dbReference type="PRINTS" id="PR00114">
    <property type="entry name" value="STPHPHTASE"/>
</dbReference>
<dbReference type="PROSITE" id="PS52038">
    <property type="entry name" value="TOPO_IB_2"/>
    <property type="match status" value="1"/>
</dbReference>
<feature type="region of interest" description="Disordered" evidence="18">
    <location>
        <begin position="31"/>
        <end position="236"/>
    </location>
</feature>
<dbReference type="InterPro" id="IPR029052">
    <property type="entry name" value="Metallo-depent_PP-like"/>
</dbReference>
<dbReference type="EC" id="3.1.3.16" evidence="16"/>
<evidence type="ECO:0000256" key="18">
    <source>
        <dbReference type="SAM" id="MobiDB-lite"/>
    </source>
</evidence>
<dbReference type="InterPro" id="IPR014711">
    <property type="entry name" value="TopoI_cat_a-hlx-sub_euk"/>
</dbReference>
<evidence type="ECO:0000313" key="20">
    <source>
        <dbReference type="EMBL" id="CAF2072089.1"/>
    </source>
</evidence>
<evidence type="ECO:0000256" key="10">
    <source>
        <dbReference type="ARBA" id="ARBA00023235"/>
    </source>
</evidence>
<keyword evidence="9" id="KW-0464">Manganese</keyword>
<evidence type="ECO:0000256" key="16">
    <source>
        <dbReference type="RuleBase" id="RU004273"/>
    </source>
</evidence>
<dbReference type="InterPro" id="IPR036202">
    <property type="entry name" value="TopoI_DNA-bd_euk_N_sf"/>
</dbReference>
<evidence type="ECO:0000256" key="14">
    <source>
        <dbReference type="ARBA" id="ARBA00048336"/>
    </source>
</evidence>
<dbReference type="PANTHER" id="PTHR10290:SF16">
    <property type="entry name" value="DNA TOPOISOMERASE 1 ALPHA"/>
    <property type="match status" value="1"/>
</dbReference>
<dbReference type="AlphaFoldDB" id="A0A816RJE6"/>
<dbReference type="PANTHER" id="PTHR10290">
    <property type="entry name" value="DNA TOPOISOMERASE I"/>
    <property type="match status" value="1"/>
</dbReference>
<dbReference type="FunFam" id="1.10.132.10:FF:000002">
    <property type="entry name" value="DNA topoisomerase I"/>
    <property type="match status" value="1"/>
</dbReference>
<keyword evidence="8 15" id="KW-0238">DNA-binding</keyword>
<keyword evidence="17" id="KW-0175">Coiled coil</keyword>
<dbReference type="GO" id="GO:0004722">
    <property type="term" value="F:protein serine/threonine phosphatase activity"/>
    <property type="evidence" value="ECO:0007669"/>
    <property type="project" value="UniProtKB-EC"/>
</dbReference>
<dbReference type="PROSITE" id="PS00176">
    <property type="entry name" value="TOPO_IB_1"/>
    <property type="match status" value="1"/>
</dbReference>
<keyword evidence="5 16" id="KW-0378">Hydrolase</keyword>
<proteinExistence type="inferred from homology"/>
<dbReference type="Gene3D" id="3.60.21.10">
    <property type="match status" value="1"/>
</dbReference>
<dbReference type="Gene3D" id="3.90.15.10">
    <property type="entry name" value="Topoisomerase I, Chain A, domain 3"/>
    <property type="match status" value="1"/>
</dbReference>
<dbReference type="SUPFAM" id="SSF56349">
    <property type="entry name" value="DNA breaking-rejoining enzymes"/>
    <property type="match status" value="1"/>
</dbReference>
<dbReference type="EMBL" id="HG994365">
    <property type="protein sequence ID" value="CAF2072089.1"/>
    <property type="molecule type" value="Genomic_DNA"/>
</dbReference>
<comment type="similarity">
    <text evidence="3 15">Belongs to the type IB topoisomerase family.</text>
</comment>
<feature type="compositionally biased region" description="Polar residues" evidence="18">
    <location>
        <begin position="43"/>
        <end position="52"/>
    </location>
</feature>
<comment type="subcellular location">
    <subcellularLocation>
        <location evidence="2">Nucleus</location>
    </subcellularLocation>
</comment>
<dbReference type="GO" id="GO:0007131">
    <property type="term" value="P:reciprocal meiotic recombination"/>
    <property type="evidence" value="ECO:0007669"/>
    <property type="project" value="UniProtKB-ARBA"/>
</dbReference>
<dbReference type="InterPro" id="IPR013500">
    <property type="entry name" value="TopoI_cat_euk"/>
</dbReference>
<dbReference type="Pfam" id="PF02919">
    <property type="entry name" value="Topoisom_I_N"/>
    <property type="match status" value="1"/>
</dbReference>
<dbReference type="SUPFAM" id="SSF56300">
    <property type="entry name" value="Metallo-dependent phosphatases"/>
    <property type="match status" value="1"/>
</dbReference>
<dbReference type="InterPro" id="IPR008336">
    <property type="entry name" value="TopoI_DNA-bd_euk"/>
</dbReference>
<evidence type="ECO:0000256" key="17">
    <source>
        <dbReference type="SAM" id="Coils"/>
    </source>
</evidence>
<feature type="domain" description="Serine/threonine specific protein phosphatases" evidence="19">
    <location>
        <begin position="842"/>
        <end position="847"/>
    </location>
</feature>
<dbReference type="GO" id="GO:0003677">
    <property type="term" value="F:DNA binding"/>
    <property type="evidence" value="ECO:0007669"/>
    <property type="project" value="UniProtKB-UniRule"/>
</dbReference>
<evidence type="ECO:0000256" key="9">
    <source>
        <dbReference type="ARBA" id="ARBA00023211"/>
    </source>
</evidence>
<evidence type="ECO:0000256" key="5">
    <source>
        <dbReference type="ARBA" id="ARBA00022801"/>
    </source>
</evidence>
<dbReference type="InterPro" id="IPR018521">
    <property type="entry name" value="TopoIB_AS"/>
</dbReference>
<dbReference type="SMART" id="SM00435">
    <property type="entry name" value="TOPEUc"/>
    <property type="match status" value="1"/>
</dbReference>
<protein>
    <recommendedName>
        <fullName evidence="16">Serine/threonine-protein phosphatase</fullName>
        <ecNumber evidence="16">3.1.3.16</ecNumber>
    </recommendedName>
</protein>
<dbReference type="CDD" id="cd07415">
    <property type="entry name" value="MPP_PP2A_PP4_PP6"/>
    <property type="match status" value="1"/>
</dbReference>
<dbReference type="FunFam" id="3.60.21.10:FF:000010">
    <property type="entry name" value="Serine/threonine-protein phosphatase"/>
    <property type="match status" value="1"/>
</dbReference>
<comment type="catalytic activity">
    <reaction evidence="14 16">
        <text>O-phospho-L-threonyl-[protein] + H2O = L-threonyl-[protein] + phosphate</text>
        <dbReference type="Rhea" id="RHEA:47004"/>
        <dbReference type="Rhea" id="RHEA-COMP:11060"/>
        <dbReference type="Rhea" id="RHEA-COMP:11605"/>
        <dbReference type="ChEBI" id="CHEBI:15377"/>
        <dbReference type="ChEBI" id="CHEBI:30013"/>
        <dbReference type="ChEBI" id="CHEBI:43474"/>
        <dbReference type="ChEBI" id="CHEBI:61977"/>
        <dbReference type="EC" id="3.1.3.16"/>
    </reaction>
</comment>
<dbReference type="InterPro" id="IPR004843">
    <property type="entry name" value="Calcineurin-like_PHP"/>
</dbReference>
<feature type="region of interest" description="Disordered" evidence="18">
    <location>
        <begin position="396"/>
        <end position="417"/>
    </location>
</feature>
<dbReference type="GO" id="GO:0005634">
    <property type="term" value="C:nucleus"/>
    <property type="evidence" value="ECO:0007669"/>
    <property type="project" value="UniProtKB-SubCell"/>
</dbReference>
<dbReference type="PROSITE" id="PS00125">
    <property type="entry name" value="SER_THR_PHOSPHATASE"/>
    <property type="match status" value="1"/>
</dbReference>
<evidence type="ECO:0000256" key="3">
    <source>
        <dbReference type="ARBA" id="ARBA00006645"/>
    </source>
</evidence>
<dbReference type="InterPro" id="IPR006186">
    <property type="entry name" value="Ser/Thr-sp_prot-phosphatase"/>
</dbReference>
<dbReference type="FunFam" id="1.10.10.41:FF:000001">
    <property type="entry name" value="DNA topoisomerase I"/>
    <property type="match status" value="1"/>
</dbReference>
<dbReference type="InterPro" id="IPR011010">
    <property type="entry name" value="DNA_brk_join_enz"/>
</dbReference>
<dbReference type="Pfam" id="PF01028">
    <property type="entry name" value="Topoisom_I"/>
    <property type="match status" value="1"/>
</dbReference>
<dbReference type="CDD" id="cd00659">
    <property type="entry name" value="Topo_IB_C"/>
    <property type="match status" value="1"/>
</dbReference>
<dbReference type="Gene3D" id="1.10.10.41">
    <property type="entry name" value="Yeast DNA topoisomerase - domain 1"/>
    <property type="match status" value="1"/>
</dbReference>
<feature type="compositionally biased region" description="Low complexity" evidence="18">
    <location>
        <begin position="182"/>
        <end position="194"/>
    </location>
</feature>
<name>A0A816RJE6_BRANA</name>
<comment type="catalytic activity">
    <reaction evidence="15">
        <text>ATP-independent breakage of single-stranded DNA, followed by passage and rejoining.</text>
        <dbReference type="EC" id="5.6.2.1"/>
    </reaction>
</comment>
<evidence type="ECO:0000256" key="4">
    <source>
        <dbReference type="ARBA" id="ARBA00022723"/>
    </source>
</evidence>
<dbReference type="InterPro" id="IPR013030">
    <property type="entry name" value="DNA_topo_DNA_db_N_dom2"/>
</dbReference>
<comment type="cofactor">
    <cofactor evidence="1">
        <name>Mn(2+)</name>
        <dbReference type="ChEBI" id="CHEBI:29035"/>
    </cofactor>
</comment>
<evidence type="ECO:0000256" key="12">
    <source>
        <dbReference type="ARBA" id="ARBA00038328"/>
    </source>
</evidence>
<dbReference type="GO" id="GO:0003917">
    <property type="term" value="F:DNA topoisomerase type I (single strand cut, ATP-independent) activity"/>
    <property type="evidence" value="ECO:0007669"/>
    <property type="project" value="UniProtKB-UniRule"/>
</dbReference>
<dbReference type="SMART" id="SM00156">
    <property type="entry name" value="PP2Ac"/>
    <property type="match status" value="1"/>
</dbReference>
<accession>A0A816RJE6</accession>
<dbReference type="GO" id="GO:0006265">
    <property type="term" value="P:DNA topological change"/>
    <property type="evidence" value="ECO:0007669"/>
    <property type="project" value="UniProtKB-UniRule"/>
</dbReference>
<keyword evidence="11" id="KW-0539">Nucleus</keyword>
<dbReference type="FunFam" id="3.90.15.10:FF:000003">
    <property type="entry name" value="DNA topoisomerase I"/>
    <property type="match status" value="1"/>
</dbReference>
<feature type="coiled-coil region" evidence="17">
    <location>
        <begin position="613"/>
        <end position="640"/>
    </location>
</feature>
<comment type="catalytic activity">
    <reaction evidence="13">
        <text>O-phospho-L-seryl-[protein] + H2O = L-seryl-[protein] + phosphate</text>
        <dbReference type="Rhea" id="RHEA:20629"/>
        <dbReference type="Rhea" id="RHEA-COMP:9863"/>
        <dbReference type="Rhea" id="RHEA-COMP:11604"/>
        <dbReference type="ChEBI" id="CHEBI:15377"/>
        <dbReference type="ChEBI" id="CHEBI:29999"/>
        <dbReference type="ChEBI" id="CHEBI:43474"/>
        <dbReference type="ChEBI" id="CHEBI:83421"/>
        <dbReference type="EC" id="3.1.3.16"/>
    </reaction>
</comment>
<dbReference type="Proteomes" id="UP001295469">
    <property type="component" value="Chromosome C01"/>
</dbReference>
<reference evidence="20" key="1">
    <citation type="submission" date="2021-01" db="EMBL/GenBank/DDBJ databases">
        <authorList>
            <consortium name="Genoscope - CEA"/>
            <person name="William W."/>
        </authorList>
    </citation>
    <scope>NUCLEOTIDE SEQUENCE</scope>
</reference>
<evidence type="ECO:0000256" key="11">
    <source>
        <dbReference type="ARBA" id="ARBA00023242"/>
    </source>
</evidence>
<dbReference type="InterPro" id="IPR051062">
    <property type="entry name" value="Topoisomerase_IB"/>
</dbReference>
<evidence type="ECO:0000256" key="8">
    <source>
        <dbReference type="ARBA" id="ARBA00023125"/>
    </source>
</evidence>
<comment type="similarity">
    <text evidence="12">Belongs to the PPP phosphatase family. PP-4 (PP-X) subfamily.</text>
</comment>
<keyword evidence="10 15" id="KW-0413">Isomerase</keyword>
<dbReference type="InterPro" id="IPR013034">
    <property type="entry name" value="DNA_topo_DNA_db_N_dom1"/>
</dbReference>
<organism evidence="20">
    <name type="scientific">Brassica napus</name>
    <name type="common">Rape</name>
    <dbReference type="NCBI Taxonomy" id="3708"/>
    <lineage>
        <taxon>Eukaryota</taxon>
        <taxon>Viridiplantae</taxon>
        <taxon>Streptophyta</taxon>
        <taxon>Embryophyta</taxon>
        <taxon>Tracheophyta</taxon>
        <taxon>Spermatophyta</taxon>
        <taxon>Magnoliopsida</taxon>
        <taxon>eudicotyledons</taxon>
        <taxon>Gunneridae</taxon>
        <taxon>Pentapetalae</taxon>
        <taxon>rosids</taxon>
        <taxon>malvids</taxon>
        <taxon>Brassicales</taxon>
        <taxon>Brassicaceae</taxon>
        <taxon>Brassiceae</taxon>
        <taxon>Brassica</taxon>
    </lineage>
</organism>
<evidence type="ECO:0000259" key="19">
    <source>
        <dbReference type="PROSITE" id="PS00125"/>
    </source>
</evidence>
<dbReference type="Gene3D" id="1.10.132.10">
    <property type="match status" value="1"/>
</dbReference>
<dbReference type="InterPro" id="IPR025834">
    <property type="entry name" value="TopoI_C_dom"/>
</dbReference>
<keyword evidence="6" id="KW-0904">Protein phosphatase</keyword>
<evidence type="ECO:0000256" key="7">
    <source>
        <dbReference type="ARBA" id="ARBA00023029"/>
    </source>
</evidence>
<dbReference type="InterPro" id="IPR014727">
    <property type="entry name" value="TopoI_cat_a/b-sub_euk"/>
</dbReference>
<dbReference type="Pfam" id="PF00149">
    <property type="entry name" value="Metallophos"/>
    <property type="match status" value="1"/>
</dbReference>
<keyword evidence="7 15" id="KW-0799">Topoisomerase</keyword>
<evidence type="ECO:0000256" key="13">
    <source>
        <dbReference type="ARBA" id="ARBA00047761"/>
    </source>
</evidence>
<dbReference type="Gene3D" id="2.170.11.10">
    <property type="entry name" value="DNA Topoisomerase I, domain 2"/>
    <property type="match status" value="1"/>
</dbReference>
<sequence length="1040" mass="117806">MRSEAVSKLVMHNDDDDNKPLVFKKSVVVPSTVKDGDSEDDTIISSRKSTAPEQKINSDDESDDDEAPISSRLQKKKHVNEISGSDGNKLLVKKFQNGSKLESKGTKVSGKRLLEKDSSTHQSSMKKHKASSSSAKQDSAKTENLDRKRKAVVSPNETDDDDVPIAKRIKSDSSNSKTPSAKLKVTKQSSTSSSKKPEVTRGASPPPKKRSKRSKKDSDYAKSSKSSPSGDGKKKWTTLVHNGVTFPPPYEPHGTKILYKGKPVNLSPEQEEVATMFAVMRDTDYYNIPLFRKNFWNDWRKLLGKKHVIQTLDDCDFTPIYEWHLEKKQKNKEKKEKKQEQEEKYMWAIIDGVKEKIGNYKVEPPGLFRGRGEHPKMGKFKRRIHPHDITLNIGKDAPIPECPIPASSSQKGQSDKYKYENARKLKDHIESIREAYTKNFTSKDVLKRQIAVATYLIDKLALRAGTDKDDDEADTVGCCTLKVDHVECIHPNQLKFDFLGKDSIRYENTVEVEPPVYKAIGQFKAGKSDSDDLFDEIDANKLNAHLKELMPGLTAKVFRTYNASITLDKTLRRETKDGVDINQKKIVYDQANKEVAIICNHQRAVTKSHGAQVKKLKDKIDELKEGLKQLKTNLKRAKKGEAPLEGSDGKKTRNISPEAWEKKIAQQKMKAEKMEHDMQTKEDLKTVALGTSKINYMDPRITVAWCKRNEVRIEKVMLLVGNDLCSGDIEEVVEMSDLDKQIEQLKRCEPLSESEVKSLCLKAMEILVEESNVQRVDAPVTLCGDIHGQFYDMMELFKVGGDCPKTNYLFLGDFVDRGYYSVETFLLLLALKVRYPDRITLIRGNHESRQITQVVYGFYDECLRKYGSVNVWRYCTDIFDYMSLSAVVENKIFCVHGGLSPAIITLDQIRTIDRKQEVPHDGAMCDLLWSDPEDIVDGWGLSPRGAGFLFGGSVVSSFNHTNNIDYIARAHQLVMEGYKWMFDSQIVTVWSAPNYCYRCGNVASILELDENLNKEFRVFEAAQQDSRGPPAKKPAPDYFL</sequence>
<dbReference type="Pfam" id="PF14370">
    <property type="entry name" value="Topo_C_assoc"/>
    <property type="match status" value="1"/>
</dbReference>
<dbReference type="InterPro" id="IPR013499">
    <property type="entry name" value="TopoI_euk"/>
</dbReference>
<dbReference type="GO" id="GO:0005694">
    <property type="term" value="C:chromosome"/>
    <property type="evidence" value="ECO:0007669"/>
    <property type="project" value="InterPro"/>
</dbReference>
<dbReference type="GO" id="GO:0046872">
    <property type="term" value="F:metal ion binding"/>
    <property type="evidence" value="ECO:0007669"/>
    <property type="project" value="UniProtKB-KW"/>
</dbReference>
<keyword evidence="4" id="KW-0479">Metal-binding</keyword>
<evidence type="ECO:0000256" key="6">
    <source>
        <dbReference type="ARBA" id="ARBA00022912"/>
    </source>
</evidence>